<dbReference type="Proteomes" id="UP001595698">
    <property type="component" value="Unassembled WGS sequence"/>
</dbReference>
<dbReference type="RefSeq" id="WP_352013854.1">
    <property type="nucleotide sequence ID" value="NZ_JBHSBC010000049.1"/>
</dbReference>
<feature type="transmembrane region" description="Helical" evidence="1">
    <location>
        <begin position="34"/>
        <end position="53"/>
    </location>
</feature>
<feature type="transmembrane region" description="Helical" evidence="1">
    <location>
        <begin position="143"/>
        <end position="164"/>
    </location>
</feature>
<name>A0ABV8FBY7_9ACTN</name>
<feature type="transmembrane region" description="Helical" evidence="1">
    <location>
        <begin position="65"/>
        <end position="87"/>
    </location>
</feature>
<comment type="caution">
    <text evidence="2">The sequence shown here is derived from an EMBL/GenBank/DDBJ whole genome shotgun (WGS) entry which is preliminary data.</text>
</comment>
<accession>A0ABV8FBY7</accession>
<reference evidence="3" key="1">
    <citation type="journal article" date="2019" name="Int. J. Syst. Evol. Microbiol.">
        <title>The Global Catalogue of Microorganisms (GCM) 10K type strain sequencing project: providing services to taxonomists for standard genome sequencing and annotation.</title>
        <authorList>
            <consortium name="The Broad Institute Genomics Platform"/>
            <consortium name="The Broad Institute Genome Sequencing Center for Infectious Disease"/>
            <person name="Wu L."/>
            <person name="Ma J."/>
        </authorList>
    </citation>
    <scope>NUCLEOTIDE SEQUENCE [LARGE SCALE GENOMIC DNA]</scope>
    <source>
        <strain evidence="3">TBRC 7912</strain>
    </source>
</reference>
<keyword evidence="1" id="KW-1133">Transmembrane helix</keyword>
<organism evidence="2 3">
    <name type="scientific">Streptosporangium jomthongense</name>
    <dbReference type="NCBI Taxonomy" id="1193683"/>
    <lineage>
        <taxon>Bacteria</taxon>
        <taxon>Bacillati</taxon>
        <taxon>Actinomycetota</taxon>
        <taxon>Actinomycetes</taxon>
        <taxon>Streptosporangiales</taxon>
        <taxon>Streptosporangiaceae</taxon>
        <taxon>Streptosporangium</taxon>
    </lineage>
</organism>
<keyword evidence="1" id="KW-0472">Membrane</keyword>
<keyword evidence="3" id="KW-1185">Reference proteome</keyword>
<gene>
    <name evidence="2" type="ORF">ACFOYY_37250</name>
</gene>
<evidence type="ECO:0000313" key="2">
    <source>
        <dbReference type="EMBL" id="MFC3985824.1"/>
    </source>
</evidence>
<evidence type="ECO:0000256" key="1">
    <source>
        <dbReference type="SAM" id="Phobius"/>
    </source>
</evidence>
<protein>
    <submittedName>
        <fullName evidence="2">Uncharacterized protein</fullName>
    </submittedName>
</protein>
<keyword evidence="1" id="KW-0812">Transmembrane</keyword>
<dbReference type="EMBL" id="JBHSBC010000049">
    <property type="protein sequence ID" value="MFC3985824.1"/>
    <property type="molecule type" value="Genomic_DNA"/>
</dbReference>
<sequence>MRRWIDRRVRERVALIENSPARRVWTGRRNRRRLVIAGGAALLVLWAGLVVIVRLAPSDLARNVYLSMFALAVAVLVPVYGWLTLATKGVTTIPAEYLDERQRGEQQRAYTGAHTLTTVVLAVLVVLAGLWSTGGRLTLDVPTALLLPLALTLLATHYTLPLLLEGWRLPDPPPDEDD</sequence>
<proteinExistence type="predicted"/>
<evidence type="ECO:0000313" key="3">
    <source>
        <dbReference type="Proteomes" id="UP001595698"/>
    </source>
</evidence>
<feature type="transmembrane region" description="Helical" evidence="1">
    <location>
        <begin position="108"/>
        <end position="131"/>
    </location>
</feature>